<dbReference type="AlphaFoldDB" id="F4R669"/>
<accession>F4R669</accession>
<feature type="compositionally biased region" description="Basic and acidic residues" evidence="1">
    <location>
        <begin position="264"/>
        <end position="273"/>
    </location>
</feature>
<dbReference type="RefSeq" id="XP_007404895.1">
    <property type="nucleotide sequence ID" value="XM_007404833.1"/>
</dbReference>
<evidence type="ECO:0000313" key="3">
    <source>
        <dbReference type="Proteomes" id="UP000001072"/>
    </source>
</evidence>
<proteinExistence type="predicted"/>
<dbReference type="HOGENOM" id="CLU_039647_0_0_1"/>
<feature type="region of interest" description="Disordered" evidence="1">
    <location>
        <begin position="246"/>
        <end position="273"/>
    </location>
</feature>
<dbReference type="EMBL" id="GL883091">
    <property type="protein sequence ID" value="EGG12520.1"/>
    <property type="molecule type" value="Genomic_DNA"/>
</dbReference>
<keyword evidence="3" id="KW-1185">Reference proteome</keyword>
<dbReference type="GeneID" id="18929243"/>
<feature type="compositionally biased region" description="Polar residues" evidence="1">
    <location>
        <begin position="46"/>
        <end position="92"/>
    </location>
</feature>
<evidence type="ECO:0000313" key="2">
    <source>
        <dbReference type="EMBL" id="EGG12520.1"/>
    </source>
</evidence>
<reference evidence="3" key="1">
    <citation type="journal article" date="2011" name="Proc. Natl. Acad. Sci. U.S.A.">
        <title>Obligate biotrophy features unraveled by the genomic analysis of rust fungi.</title>
        <authorList>
            <person name="Duplessis S."/>
            <person name="Cuomo C.A."/>
            <person name="Lin Y.-C."/>
            <person name="Aerts A."/>
            <person name="Tisserant E."/>
            <person name="Veneault-Fourrey C."/>
            <person name="Joly D.L."/>
            <person name="Hacquard S."/>
            <person name="Amselem J."/>
            <person name="Cantarel B.L."/>
            <person name="Chiu R."/>
            <person name="Coutinho P.M."/>
            <person name="Feau N."/>
            <person name="Field M."/>
            <person name="Frey P."/>
            <person name="Gelhaye E."/>
            <person name="Goldberg J."/>
            <person name="Grabherr M.G."/>
            <person name="Kodira C.D."/>
            <person name="Kohler A."/>
            <person name="Kuees U."/>
            <person name="Lindquist E.A."/>
            <person name="Lucas S.M."/>
            <person name="Mago R."/>
            <person name="Mauceli E."/>
            <person name="Morin E."/>
            <person name="Murat C."/>
            <person name="Pangilinan J.L."/>
            <person name="Park R."/>
            <person name="Pearson M."/>
            <person name="Quesneville H."/>
            <person name="Rouhier N."/>
            <person name="Sakthikumar S."/>
            <person name="Salamov A.A."/>
            <person name="Schmutz J."/>
            <person name="Selles B."/>
            <person name="Shapiro H."/>
            <person name="Tanguay P."/>
            <person name="Tuskan G.A."/>
            <person name="Henrissat B."/>
            <person name="Van de Peer Y."/>
            <person name="Rouze P."/>
            <person name="Ellis J.G."/>
            <person name="Dodds P.N."/>
            <person name="Schein J.E."/>
            <person name="Zhong S."/>
            <person name="Hamelin R.C."/>
            <person name="Grigoriev I.V."/>
            <person name="Szabo L.J."/>
            <person name="Martin F."/>
        </authorList>
    </citation>
    <scope>NUCLEOTIDE SEQUENCE [LARGE SCALE GENOMIC DNA]</scope>
    <source>
        <strain evidence="3">98AG31 / pathotype 3-4-7</strain>
    </source>
</reference>
<protein>
    <submittedName>
        <fullName evidence="2">Uncharacterized protein</fullName>
    </submittedName>
</protein>
<dbReference type="InParanoid" id="F4R669"/>
<name>F4R669_MELLP</name>
<feature type="compositionally biased region" description="Basic and acidic residues" evidence="1">
    <location>
        <begin position="95"/>
        <end position="106"/>
    </location>
</feature>
<sequence>MTDRTSRKKAAIGEKDNDNNSVKNMLVSNQGDQSRNSGSNQNSQGITDDTGNKSQVDSEISKNLGSSTLHGNSKEVQSVTNQGDINNNNVLDSNLLRESEKRDNKTIKNPVKANPIVIEDLIDDLSSQKSNDETNVNLLDVNSAFKQIPVMKSTPKKAKNQVKSIERCDSDSQIVNATYLDLLRSQPKSFEKDQVVIEKDGKTGSEIDLTDKNEVFKKAMSLTVEGDGYGASKYLKIYEALGHLDKHQERPSNKQATSANPILEETHDEKKRDDGGVFENGMWFFPGRTSTYKNRSYTPYFDRNIKELRYPIPLTIFDNDWQTKAMGYHAKKKIKSVEGELKTETYTGLPYADKWLLDYGEWCIHYNGYINALTNARFKKFVEWSLAHKANVEKVMALMGWLTALKYDIRVREESLINRVEVDGHVAPPDISGYNQALAEECFLLTRSRGKVFHL</sequence>
<organism evidence="3">
    <name type="scientific">Melampsora larici-populina (strain 98AG31 / pathotype 3-4-7)</name>
    <name type="common">Poplar leaf rust fungus</name>
    <dbReference type="NCBI Taxonomy" id="747676"/>
    <lineage>
        <taxon>Eukaryota</taxon>
        <taxon>Fungi</taxon>
        <taxon>Dikarya</taxon>
        <taxon>Basidiomycota</taxon>
        <taxon>Pucciniomycotina</taxon>
        <taxon>Pucciniomycetes</taxon>
        <taxon>Pucciniales</taxon>
        <taxon>Melampsoraceae</taxon>
        <taxon>Melampsora</taxon>
    </lineage>
</organism>
<gene>
    <name evidence="2" type="ORF">MELLADRAFT_58857</name>
</gene>
<feature type="region of interest" description="Disordered" evidence="1">
    <location>
        <begin position="1"/>
        <end position="108"/>
    </location>
</feature>
<feature type="compositionally biased region" description="Basic and acidic residues" evidence="1">
    <location>
        <begin position="1"/>
        <end position="18"/>
    </location>
</feature>
<dbReference type="Proteomes" id="UP000001072">
    <property type="component" value="Unassembled WGS sequence"/>
</dbReference>
<evidence type="ECO:0000256" key="1">
    <source>
        <dbReference type="SAM" id="MobiDB-lite"/>
    </source>
</evidence>
<dbReference type="KEGG" id="mlr:MELLADRAFT_58857"/>
<feature type="compositionally biased region" description="Low complexity" evidence="1">
    <location>
        <begin position="28"/>
        <end position="45"/>
    </location>
</feature>
<dbReference type="VEuPathDB" id="FungiDB:MELLADRAFT_58857"/>